<organism evidence="1 2">
    <name type="scientific">Trichomonascus ciferrii</name>
    <dbReference type="NCBI Taxonomy" id="44093"/>
    <lineage>
        <taxon>Eukaryota</taxon>
        <taxon>Fungi</taxon>
        <taxon>Dikarya</taxon>
        <taxon>Ascomycota</taxon>
        <taxon>Saccharomycotina</taxon>
        <taxon>Dipodascomycetes</taxon>
        <taxon>Dipodascales</taxon>
        <taxon>Trichomonascaceae</taxon>
        <taxon>Trichomonascus</taxon>
        <taxon>Trichomonascus ciferrii complex</taxon>
    </lineage>
</organism>
<keyword evidence="2" id="KW-1185">Reference proteome</keyword>
<evidence type="ECO:0000313" key="2">
    <source>
        <dbReference type="Proteomes" id="UP000761534"/>
    </source>
</evidence>
<comment type="caution">
    <text evidence="1">The sequence shown here is derived from an EMBL/GenBank/DDBJ whole genome shotgun (WGS) entry which is preliminary data.</text>
</comment>
<feature type="non-terminal residue" evidence="1">
    <location>
        <position position="1"/>
    </location>
</feature>
<gene>
    <name evidence="1" type="ORF">TRICI_000701</name>
</gene>
<protein>
    <submittedName>
        <fullName evidence="1">Uncharacterized protein</fullName>
    </submittedName>
</protein>
<name>A0A642VCZ0_9ASCO</name>
<reference evidence="1" key="1">
    <citation type="journal article" date="2019" name="G3 (Bethesda)">
        <title>Genome Assemblies of Two Rare Opportunistic Yeast Pathogens: Diutina rugosa (syn. Candida rugosa) and Trichomonascus ciferrii (syn. Candida ciferrii).</title>
        <authorList>
            <person name="Mixao V."/>
            <person name="Saus E."/>
            <person name="Hansen A.P."/>
            <person name="Lass-Florl C."/>
            <person name="Gabaldon T."/>
        </authorList>
    </citation>
    <scope>NUCLEOTIDE SEQUENCE</scope>
    <source>
        <strain evidence="1">CBS 4856</strain>
    </source>
</reference>
<sequence>MVFNRSQYTKLDLGDKLNFIHFLNRRRSGIGDPNEWAKLRLPDGNTKAASKTVKLLGITLDQRLSFKEHLKQTEAKALRTIGQIWRLGGCYRGASVQAVSQLYLGCVLPIIEYGATVWKFRVTDIDIESLQRVQNVALRRILGAVKTTPIQAMHVEAGIMPIRYRLLQTTLRQGLRILNKINPNNPLRKETISRPQETPLGRMKSLLAERHAFGPAVEVCLSGPPWESHPGPDNETAKEWNRLIDKTKEVKKYPIDLWQANYSKEVESGKKYRQIVK</sequence>
<dbReference type="EMBL" id="SWFS01000063">
    <property type="protein sequence ID" value="KAA8917134.1"/>
    <property type="molecule type" value="Genomic_DNA"/>
</dbReference>
<dbReference type="PANTHER" id="PTHR33481:SF1">
    <property type="entry name" value="ENDONUCLEASE_EXONUCLEASE_PHOSPHATASE DOMAIN-CONTAINING PROTEIN-RELATED"/>
    <property type="match status" value="1"/>
</dbReference>
<accession>A0A642VCZ0</accession>
<dbReference type="VEuPathDB" id="FungiDB:TRICI_000701"/>
<dbReference type="Proteomes" id="UP000761534">
    <property type="component" value="Unassembled WGS sequence"/>
</dbReference>
<evidence type="ECO:0000313" key="1">
    <source>
        <dbReference type="EMBL" id="KAA8917134.1"/>
    </source>
</evidence>
<dbReference type="AlphaFoldDB" id="A0A642VCZ0"/>
<dbReference type="OrthoDB" id="3261222at2759"/>
<proteinExistence type="predicted"/>
<dbReference type="PANTHER" id="PTHR33481">
    <property type="entry name" value="REVERSE TRANSCRIPTASE"/>
    <property type="match status" value="1"/>
</dbReference>